<dbReference type="PROSITE" id="PS00217">
    <property type="entry name" value="SUGAR_TRANSPORT_2"/>
    <property type="match status" value="1"/>
</dbReference>
<proteinExistence type="predicted"/>
<dbReference type="InterPro" id="IPR036259">
    <property type="entry name" value="MFS_trans_sf"/>
</dbReference>
<reference evidence="10" key="1">
    <citation type="journal article" date="2018" name="Nat. Microbiol.">
        <title>Leveraging single-cell genomics to expand the fungal tree of life.</title>
        <authorList>
            <person name="Ahrendt S.R."/>
            <person name="Quandt C.A."/>
            <person name="Ciobanu D."/>
            <person name="Clum A."/>
            <person name="Salamov A."/>
            <person name="Andreopoulos B."/>
            <person name="Cheng J.F."/>
            <person name="Woyke T."/>
            <person name="Pelin A."/>
            <person name="Henrissat B."/>
            <person name="Reynolds N.K."/>
            <person name="Benny G.L."/>
            <person name="Smith M.E."/>
            <person name="James T.Y."/>
            <person name="Grigoriev I.V."/>
        </authorList>
    </citation>
    <scope>NUCLEOTIDE SEQUENCE [LARGE SCALE GENOMIC DNA]</scope>
    <source>
        <strain evidence="10">RSA 1356</strain>
    </source>
</reference>
<feature type="transmembrane region" description="Helical" evidence="7">
    <location>
        <begin position="223"/>
        <end position="244"/>
    </location>
</feature>
<accession>A0A4P9XXJ6</accession>
<keyword evidence="2" id="KW-0813">Transport</keyword>
<dbReference type="InterPro" id="IPR020846">
    <property type="entry name" value="MFS_dom"/>
</dbReference>
<feature type="transmembrane region" description="Helical" evidence="7">
    <location>
        <begin position="122"/>
        <end position="144"/>
    </location>
</feature>
<keyword evidence="5 7" id="KW-1133">Transmembrane helix</keyword>
<sequence>MSSHSIRHVDDSSQVVVHDVALDAQERRRRALAEIDNAKFGWFHIRACIVSGIGFFTDAYDLFIINLVVQMLGYVYFADNKNVVPSSIDLGLKVSASIGTFIGQIFFGYLADRLGRKKMYGIELMMIVVFTITSAFAANAVRGITATTMIMIWRFLLGIGVGGDYPLSAVITSEFATTKRRGAMIAAVFAMQGFGILSAAIVSTVTVVAFQNAINEDVMAFDYVWRICVGVGAIPGLVAIYFRLTIPETPRYTMDINKDLSKATKDIGNVLNLDAKAHGADAVAAAQAAEHHAQAVPKASWSDFRRHFSQWPNLKVLVGTSMTWFALDVAFYGTGLNNAIILTAMGYVDKSSPYRDLYTASVGNIIIAMLGTVPGYWVTVFTVDRMGRKTIQLMGFTVLTVLFLIMGIGFNAIRDYSIVLFTVIFTLTQFFQNWGPNSTTFIVPGEVFPTRYRSTAHGISAAMGKLGAIVAQVGFSQLKDIGGKGEFVPELIIIFAVFMFIGLLFTFFIPETAGKTLEELSGEDDYAARRTGADDAVMQEV</sequence>
<dbReference type="GO" id="GO:0005315">
    <property type="term" value="F:phosphate transmembrane transporter activity"/>
    <property type="evidence" value="ECO:0007669"/>
    <property type="project" value="InterPro"/>
</dbReference>
<evidence type="ECO:0000256" key="5">
    <source>
        <dbReference type="ARBA" id="ARBA00022989"/>
    </source>
</evidence>
<dbReference type="SMR" id="A0A4P9XXJ6"/>
<dbReference type="SUPFAM" id="SSF103473">
    <property type="entry name" value="MFS general substrate transporter"/>
    <property type="match status" value="1"/>
</dbReference>
<evidence type="ECO:0000256" key="4">
    <source>
        <dbReference type="ARBA" id="ARBA00022692"/>
    </source>
</evidence>
<dbReference type="PANTHER" id="PTHR24064">
    <property type="entry name" value="SOLUTE CARRIER FAMILY 22 MEMBER"/>
    <property type="match status" value="1"/>
</dbReference>
<evidence type="ECO:0000259" key="8">
    <source>
        <dbReference type="PROSITE" id="PS50850"/>
    </source>
</evidence>
<evidence type="ECO:0000256" key="3">
    <source>
        <dbReference type="ARBA" id="ARBA00022592"/>
    </source>
</evidence>
<dbReference type="Gene3D" id="1.20.1250.20">
    <property type="entry name" value="MFS general substrate transporter like domains"/>
    <property type="match status" value="2"/>
</dbReference>
<feature type="domain" description="Major facilitator superfamily (MFS) profile" evidence="8">
    <location>
        <begin position="47"/>
        <end position="514"/>
    </location>
</feature>
<dbReference type="EMBL" id="KZ992428">
    <property type="protein sequence ID" value="RKP11047.1"/>
    <property type="molecule type" value="Genomic_DNA"/>
</dbReference>
<protein>
    <submittedName>
        <fullName evidence="9">Phosphate:H+ symporter</fullName>
    </submittedName>
</protein>
<name>A0A4P9XXJ6_9FUNG</name>
<feature type="transmembrane region" description="Helical" evidence="7">
    <location>
        <begin position="390"/>
        <end position="410"/>
    </location>
</feature>
<dbReference type="AlphaFoldDB" id="A0A4P9XXJ6"/>
<dbReference type="PROSITE" id="PS00216">
    <property type="entry name" value="SUGAR_TRANSPORT_1"/>
    <property type="match status" value="1"/>
</dbReference>
<organism evidence="9 10">
    <name type="scientific">Thamnocephalis sphaerospora</name>
    <dbReference type="NCBI Taxonomy" id="78915"/>
    <lineage>
        <taxon>Eukaryota</taxon>
        <taxon>Fungi</taxon>
        <taxon>Fungi incertae sedis</taxon>
        <taxon>Zoopagomycota</taxon>
        <taxon>Zoopagomycotina</taxon>
        <taxon>Zoopagomycetes</taxon>
        <taxon>Zoopagales</taxon>
        <taxon>Sigmoideomycetaceae</taxon>
        <taxon>Thamnocephalis</taxon>
    </lineage>
</organism>
<feature type="transmembrane region" description="Helical" evidence="7">
    <location>
        <begin position="183"/>
        <end position="211"/>
    </location>
</feature>
<dbReference type="GO" id="GO:0006817">
    <property type="term" value="P:phosphate ion transport"/>
    <property type="evidence" value="ECO:0007669"/>
    <property type="project" value="UniProtKB-KW"/>
</dbReference>
<dbReference type="GO" id="GO:0016020">
    <property type="term" value="C:membrane"/>
    <property type="evidence" value="ECO:0007669"/>
    <property type="project" value="UniProtKB-SubCell"/>
</dbReference>
<gene>
    <name evidence="9" type="ORF">THASP1DRAFT_21313</name>
</gene>
<evidence type="ECO:0000313" key="10">
    <source>
        <dbReference type="Proteomes" id="UP000271241"/>
    </source>
</evidence>
<keyword evidence="10" id="KW-1185">Reference proteome</keyword>
<feature type="transmembrane region" description="Helical" evidence="7">
    <location>
        <begin position="90"/>
        <end position="110"/>
    </location>
</feature>
<feature type="transmembrane region" description="Helical" evidence="7">
    <location>
        <begin position="150"/>
        <end position="171"/>
    </location>
</feature>
<dbReference type="InterPro" id="IPR004738">
    <property type="entry name" value="Phos_permease"/>
</dbReference>
<evidence type="ECO:0000256" key="7">
    <source>
        <dbReference type="SAM" id="Phobius"/>
    </source>
</evidence>
<evidence type="ECO:0000256" key="1">
    <source>
        <dbReference type="ARBA" id="ARBA00004141"/>
    </source>
</evidence>
<dbReference type="STRING" id="78915.A0A4P9XXJ6"/>
<comment type="subcellular location">
    <subcellularLocation>
        <location evidence="1">Membrane</location>
        <topology evidence="1">Multi-pass membrane protein</topology>
    </subcellularLocation>
</comment>
<keyword evidence="4 7" id="KW-0812">Transmembrane</keyword>
<evidence type="ECO:0000256" key="6">
    <source>
        <dbReference type="ARBA" id="ARBA00023136"/>
    </source>
</evidence>
<dbReference type="InterPro" id="IPR005828">
    <property type="entry name" value="MFS_sugar_transport-like"/>
</dbReference>
<dbReference type="PROSITE" id="PS50850">
    <property type="entry name" value="MFS"/>
    <property type="match status" value="1"/>
</dbReference>
<keyword evidence="3" id="KW-0592">Phosphate transport</keyword>
<dbReference type="OrthoDB" id="433512at2759"/>
<dbReference type="InterPro" id="IPR005829">
    <property type="entry name" value="Sugar_transporter_CS"/>
</dbReference>
<feature type="transmembrane region" description="Helical" evidence="7">
    <location>
        <begin position="357"/>
        <end position="378"/>
    </location>
</feature>
<dbReference type="Proteomes" id="UP000271241">
    <property type="component" value="Unassembled WGS sequence"/>
</dbReference>
<dbReference type="NCBIfam" id="TIGR00887">
    <property type="entry name" value="2A0109"/>
    <property type="match status" value="1"/>
</dbReference>
<feature type="transmembrane region" description="Helical" evidence="7">
    <location>
        <begin position="487"/>
        <end position="509"/>
    </location>
</feature>
<dbReference type="CDD" id="cd17364">
    <property type="entry name" value="MFS_PhT"/>
    <property type="match status" value="1"/>
</dbReference>
<evidence type="ECO:0000256" key="2">
    <source>
        <dbReference type="ARBA" id="ARBA00022448"/>
    </source>
</evidence>
<dbReference type="Pfam" id="PF00083">
    <property type="entry name" value="Sugar_tr"/>
    <property type="match status" value="1"/>
</dbReference>
<keyword evidence="6 7" id="KW-0472">Membrane</keyword>
<evidence type="ECO:0000313" key="9">
    <source>
        <dbReference type="EMBL" id="RKP11047.1"/>
    </source>
</evidence>